<sequence>MGNISGKNLDADLDLVHDKRETTPQPQYDSSYFTDDFESLDSSIDFVQKESGDGSLIGQISTAGSFTPCQAFQSDMRRRTQMFLSFRKPANPKHSRRNSWDFNLLQKSGSSLSLVQSNLKRITSKISIGLGIFDDDILNCEDEIIQPKSDLRRAKSMRCTSGDSERQQKISKGHKRQHSISLPRGCEFSSSIESVLFKEENKSGPVSPRISQLKREGRQHFHKELKEREKPNQVFLERPKEVFMCIPMKSAPSYVEVRQSGRWRLRLTQGNTFLFLFNIPQPFQNYSLNRVTENM</sequence>
<proteinExistence type="predicted"/>
<keyword evidence="3" id="KW-1185">Reference proteome</keyword>
<evidence type="ECO:0000313" key="2">
    <source>
        <dbReference type="EMBL" id="KAK2719791.1"/>
    </source>
</evidence>
<dbReference type="EMBL" id="JAVRJZ010000008">
    <property type="protein sequence ID" value="KAK2719791.1"/>
    <property type="molecule type" value="Genomic_DNA"/>
</dbReference>
<comment type="caution">
    <text evidence="2">The sequence shown here is derived from an EMBL/GenBank/DDBJ whole genome shotgun (WGS) entry which is preliminary data.</text>
</comment>
<feature type="region of interest" description="Disordered" evidence="1">
    <location>
        <begin position="151"/>
        <end position="180"/>
    </location>
</feature>
<reference evidence="2" key="1">
    <citation type="submission" date="2023-07" db="EMBL/GenBank/DDBJ databases">
        <title>Chromosome-level genome assembly of Artemia franciscana.</title>
        <authorList>
            <person name="Jo E."/>
        </authorList>
    </citation>
    <scope>NUCLEOTIDE SEQUENCE</scope>
    <source>
        <tissue evidence="2">Whole body</tissue>
    </source>
</reference>
<dbReference type="Proteomes" id="UP001187531">
    <property type="component" value="Unassembled WGS sequence"/>
</dbReference>
<dbReference type="AlphaFoldDB" id="A0AA88I7K5"/>
<organism evidence="2 3">
    <name type="scientific">Artemia franciscana</name>
    <name type="common">Brine shrimp</name>
    <name type="synonym">Artemia sanfranciscana</name>
    <dbReference type="NCBI Taxonomy" id="6661"/>
    <lineage>
        <taxon>Eukaryota</taxon>
        <taxon>Metazoa</taxon>
        <taxon>Ecdysozoa</taxon>
        <taxon>Arthropoda</taxon>
        <taxon>Crustacea</taxon>
        <taxon>Branchiopoda</taxon>
        <taxon>Anostraca</taxon>
        <taxon>Artemiidae</taxon>
        <taxon>Artemia</taxon>
    </lineage>
</organism>
<protein>
    <submittedName>
        <fullName evidence="2">Uncharacterized protein</fullName>
    </submittedName>
</protein>
<feature type="compositionally biased region" description="Basic residues" evidence="1">
    <location>
        <begin position="169"/>
        <end position="178"/>
    </location>
</feature>
<evidence type="ECO:0000313" key="3">
    <source>
        <dbReference type="Proteomes" id="UP001187531"/>
    </source>
</evidence>
<name>A0AA88I7K5_ARTSF</name>
<gene>
    <name evidence="2" type="ORF">QYM36_005309</name>
</gene>
<evidence type="ECO:0000256" key="1">
    <source>
        <dbReference type="SAM" id="MobiDB-lite"/>
    </source>
</evidence>
<accession>A0AA88I7K5</accession>